<sequence>MHACNVYGTICNIGLLVIIEMIYIFRIICQPLRSEDTDLNSAIFVAAIHIYLLQVGPLCMIGSQRITATKHFIRPTILHMAGVHLALALLWNPTGLVVEGILSAVKTSDLPQYMHLIRLSTALSFLWCCWNLPKNLWDALPSEIQLGSLGLHYRERFPRRRKPSYHAVSRG</sequence>
<name>A0A0R1E2R6_DROYA</name>
<protein>
    <submittedName>
        <fullName evidence="2">Uncharacterized protein</fullName>
    </submittedName>
</protein>
<keyword evidence="3" id="KW-1185">Reference proteome</keyword>
<gene>
    <name evidence="2" type="primary">Dyak\GE27810</name>
    <name evidence="2" type="synonym">GE27810</name>
    <name evidence="2" type="ORF">Dyak_GE27810</name>
</gene>
<dbReference type="AlphaFoldDB" id="A0A0R1E2R6"/>
<keyword evidence="1" id="KW-0472">Membrane</keyword>
<evidence type="ECO:0000313" key="3">
    <source>
        <dbReference type="Proteomes" id="UP000002282"/>
    </source>
</evidence>
<feature type="transmembrane region" description="Helical" evidence="1">
    <location>
        <begin position="40"/>
        <end position="60"/>
    </location>
</feature>
<keyword evidence="1" id="KW-0812">Transmembrane</keyword>
<dbReference type="EMBL" id="CM000160">
    <property type="protein sequence ID" value="KRK03547.1"/>
    <property type="molecule type" value="Genomic_DNA"/>
</dbReference>
<proteinExistence type="predicted"/>
<reference evidence="2 3" key="1">
    <citation type="journal article" date="2007" name="Nature">
        <title>Evolution of genes and genomes on the Drosophila phylogeny.</title>
        <authorList>
            <consortium name="Drosophila 12 Genomes Consortium"/>
            <person name="Clark A.G."/>
            <person name="Eisen M.B."/>
            <person name="Smith D.R."/>
            <person name="Bergman C.M."/>
            <person name="Oliver B."/>
            <person name="Markow T.A."/>
            <person name="Kaufman T.C."/>
            <person name="Kellis M."/>
            <person name="Gelbart W."/>
            <person name="Iyer V.N."/>
            <person name="Pollard D.A."/>
            <person name="Sackton T.B."/>
            <person name="Larracuente A.M."/>
            <person name="Singh N.D."/>
            <person name="Abad J.P."/>
            <person name="Abt D.N."/>
            <person name="Adryan B."/>
            <person name="Aguade M."/>
            <person name="Akashi H."/>
            <person name="Anderson W.W."/>
            <person name="Aquadro C.F."/>
            <person name="Ardell D.H."/>
            <person name="Arguello R."/>
            <person name="Artieri C.G."/>
            <person name="Barbash D.A."/>
            <person name="Barker D."/>
            <person name="Barsanti P."/>
            <person name="Batterham P."/>
            <person name="Batzoglou S."/>
            <person name="Begun D."/>
            <person name="Bhutkar A."/>
            <person name="Blanco E."/>
            <person name="Bosak S.A."/>
            <person name="Bradley R.K."/>
            <person name="Brand A.D."/>
            <person name="Brent M.R."/>
            <person name="Brooks A.N."/>
            <person name="Brown R.H."/>
            <person name="Butlin R.K."/>
            <person name="Caggese C."/>
            <person name="Calvi B.R."/>
            <person name="Bernardo de Carvalho A."/>
            <person name="Caspi A."/>
            <person name="Castrezana S."/>
            <person name="Celniker S.E."/>
            <person name="Chang J.L."/>
            <person name="Chapple C."/>
            <person name="Chatterji S."/>
            <person name="Chinwalla A."/>
            <person name="Civetta A."/>
            <person name="Clifton S.W."/>
            <person name="Comeron J.M."/>
            <person name="Costello J.C."/>
            <person name="Coyne J.A."/>
            <person name="Daub J."/>
            <person name="David R.G."/>
            <person name="Delcher A.L."/>
            <person name="Delehaunty K."/>
            <person name="Do C.B."/>
            <person name="Ebling H."/>
            <person name="Edwards K."/>
            <person name="Eickbush T."/>
            <person name="Evans J.D."/>
            <person name="Filipski A."/>
            <person name="Findeiss S."/>
            <person name="Freyhult E."/>
            <person name="Fulton L."/>
            <person name="Fulton R."/>
            <person name="Garcia A.C."/>
            <person name="Gardiner A."/>
            <person name="Garfield D.A."/>
            <person name="Garvin B.E."/>
            <person name="Gibson G."/>
            <person name="Gilbert D."/>
            <person name="Gnerre S."/>
            <person name="Godfrey J."/>
            <person name="Good R."/>
            <person name="Gotea V."/>
            <person name="Gravely B."/>
            <person name="Greenberg A.J."/>
            <person name="Griffiths-Jones S."/>
            <person name="Gross S."/>
            <person name="Guigo R."/>
            <person name="Gustafson E.A."/>
            <person name="Haerty W."/>
            <person name="Hahn M.W."/>
            <person name="Halligan D.L."/>
            <person name="Halpern A.L."/>
            <person name="Halter G.M."/>
            <person name="Han M.V."/>
            <person name="Heger A."/>
            <person name="Hillier L."/>
            <person name="Hinrichs A.S."/>
            <person name="Holmes I."/>
            <person name="Hoskins R.A."/>
            <person name="Hubisz M.J."/>
            <person name="Hultmark D."/>
            <person name="Huntley M.A."/>
            <person name="Jaffe D.B."/>
            <person name="Jagadeeshan S."/>
            <person name="Jeck W.R."/>
            <person name="Johnson J."/>
            <person name="Jones C.D."/>
            <person name="Jordan W.C."/>
            <person name="Karpen G.H."/>
            <person name="Kataoka E."/>
            <person name="Keightley P.D."/>
            <person name="Kheradpour P."/>
            <person name="Kirkness E.F."/>
            <person name="Koerich L.B."/>
            <person name="Kristiansen K."/>
            <person name="Kudrna D."/>
            <person name="Kulathinal R.J."/>
            <person name="Kumar S."/>
            <person name="Kwok R."/>
            <person name="Lander E."/>
            <person name="Langley C.H."/>
            <person name="Lapoint R."/>
            <person name="Lazzaro B.P."/>
            <person name="Lee S.J."/>
            <person name="Levesque L."/>
            <person name="Li R."/>
            <person name="Lin C.F."/>
            <person name="Lin M.F."/>
            <person name="Lindblad-Toh K."/>
            <person name="Llopart A."/>
            <person name="Long M."/>
            <person name="Low L."/>
            <person name="Lozovsky E."/>
            <person name="Lu J."/>
            <person name="Luo M."/>
            <person name="Machado C.A."/>
            <person name="Makalowski W."/>
            <person name="Marzo M."/>
            <person name="Matsuda M."/>
            <person name="Matzkin L."/>
            <person name="McAllister B."/>
            <person name="McBride C.S."/>
            <person name="McKernan B."/>
            <person name="McKernan K."/>
            <person name="Mendez-Lago M."/>
            <person name="Minx P."/>
            <person name="Mollenhauer M.U."/>
            <person name="Montooth K."/>
            <person name="Mount S.M."/>
            <person name="Mu X."/>
            <person name="Myers E."/>
            <person name="Negre B."/>
            <person name="Newfeld S."/>
            <person name="Nielsen R."/>
            <person name="Noor M.A."/>
            <person name="O'Grady P."/>
            <person name="Pachter L."/>
            <person name="Papaceit M."/>
            <person name="Parisi M.J."/>
            <person name="Parisi M."/>
            <person name="Parts L."/>
            <person name="Pedersen J.S."/>
            <person name="Pesole G."/>
            <person name="Phillippy A.M."/>
            <person name="Ponting C.P."/>
            <person name="Pop M."/>
            <person name="Porcelli D."/>
            <person name="Powell J.R."/>
            <person name="Prohaska S."/>
            <person name="Pruitt K."/>
            <person name="Puig M."/>
            <person name="Quesneville H."/>
            <person name="Ram K.R."/>
            <person name="Rand D."/>
            <person name="Rasmussen M.D."/>
            <person name="Reed L.K."/>
            <person name="Reenan R."/>
            <person name="Reily A."/>
            <person name="Remington K.A."/>
            <person name="Rieger T.T."/>
            <person name="Ritchie M.G."/>
            <person name="Robin C."/>
            <person name="Rogers Y.H."/>
            <person name="Rohde C."/>
            <person name="Rozas J."/>
            <person name="Rubenfield M.J."/>
            <person name="Ruiz A."/>
            <person name="Russo S."/>
            <person name="Salzberg S.L."/>
            <person name="Sanchez-Gracia A."/>
            <person name="Saranga D.J."/>
            <person name="Sato H."/>
            <person name="Schaeffer S.W."/>
            <person name="Schatz M.C."/>
            <person name="Schlenke T."/>
            <person name="Schwartz R."/>
            <person name="Segarra C."/>
            <person name="Singh R.S."/>
            <person name="Sirot L."/>
            <person name="Sirota M."/>
            <person name="Sisneros N.B."/>
            <person name="Smith C.D."/>
            <person name="Smith T.F."/>
            <person name="Spieth J."/>
            <person name="Stage D.E."/>
            <person name="Stark A."/>
            <person name="Stephan W."/>
            <person name="Strausberg R.L."/>
            <person name="Strempel S."/>
            <person name="Sturgill D."/>
            <person name="Sutton G."/>
            <person name="Sutton G.G."/>
            <person name="Tao W."/>
            <person name="Teichmann S."/>
            <person name="Tobari Y.N."/>
            <person name="Tomimura Y."/>
            <person name="Tsolas J.M."/>
            <person name="Valente V.L."/>
            <person name="Venter E."/>
            <person name="Venter J.C."/>
            <person name="Vicario S."/>
            <person name="Vieira F.G."/>
            <person name="Vilella A.J."/>
            <person name="Villasante A."/>
            <person name="Walenz B."/>
            <person name="Wang J."/>
            <person name="Wasserman M."/>
            <person name="Watts T."/>
            <person name="Wilson D."/>
            <person name="Wilson R.K."/>
            <person name="Wing R.A."/>
            <person name="Wolfner M.F."/>
            <person name="Wong A."/>
            <person name="Wong G.K."/>
            <person name="Wu C.I."/>
            <person name="Wu G."/>
            <person name="Yamamoto D."/>
            <person name="Yang H.P."/>
            <person name="Yang S.P."/>
            <person name="Yorke J.A."/>
            <person name="Yoshida K."/>
            <person name="Zdobnov E."/>
            <person name="Zhang P."/>
            <person name="Zhang Y."/>
            <person name="Zimin A.V."/>
            <person name="Baldwin J."/>
            <person name="Abdouelleil A."/>
            <person name="Abdulkadir J."/>
            <person name="Abebe A."/>
            <person name="Abera B."/>
            <person name="Abreu J."/>
            <person name="Acer S.C."/>
            <person name="Aftuck L."/>
            <person name="Alexander A."/>
            <person name="An P."/>
            <person name="Anderson E."/>
            <person name="Anderson S."/>
            <person name="Arachi H."/>
            <person name="Azer M."/>
            <person name="Bachantsang P."/>
            <person name="Barry A."/>
            <person name="Bayul T."/>
            <person name="Berlin A."/>
            <person name="Bessette D."/>
            <person name="Bloom T."/>
            <person name="Blye J."/>
            <person name="Boguslavskiy L."/>
            <person name="Bonnet C."/>
            <person name="Boukhgalter B."/>
            <person name="Bourzgui I."/>
            <person name="Brown A."/>
            <person name="Cahill P."/>
            <person name="Channer S."/>
            <person name="Cheshatsang Y."/>
            <person name="Chuda L."/>
            <person name="Citroen M."/>
            <person name="Collymore A."/>
            <person name="Cooke P."/>
            <person name="Costello M."/>
            <person name="D'Aco K."/>
            <person name="Daza R."/>
            <person name="De Haan G."/>
            <person name="DeGray S."/>
            <person name="DeMaso C."/>
            <person name="Dhargay N."/>
            <person name="Dooley K."/>
            <person name="Dooley E."/>
            <person name="Doricent M."/>
            <person name="Dorje P."/>
            <person name="Dorjee K."/>
            <person name="Dupes A."/>
            <person name="Elong R."/>
            <person name="Falk J."/>
            <person name="Farina A."/>
            <person name="Faro S."/>
            <person name="Ferguson D."/>
            <person name="Fisher S."/>
            <person name="Foley C.D."/>
            <person name="Franke A."/>
            <person name="Friedrich D."/>
            <person name="Gadbois L."/>
            <person name="Gearin G."/>
            <person name="Gearin C.R."/>
            <person name="Giannoukos G."/>
            <person name="Goode T."/>
            <person name="Graham J."/>
            <person name="Grandbois E."/>
            <person name="Grewal S."/>
            <person name="Gyaltsen K."/>
            <person name="Hafez N."/>
            <person name="Hagos B."/>
            <person name="Hall J."/>
            <person name="Henson C."/>
            <person name="Hollinger A."/>
            <person name="Honan T."/>
            <person name="Huard M.D."/>
            <person name="Hughes L."/>
            <person name="Hurhula B."/>
            <person name="Husby M.E."/>
            <person name="Kamat A."/>
            <person name="Kanga B."/>
            <person name="Kashin S."/>
            <person name="Khazanovich D."/>
            <person name="Kisner P."/>
            <person name="Lance K."/>
            <person name="Lara M."/>
            <person name="Lee W."/>
            <person name="Lennon N."/>
            <person name="Letendre F."/>
            <person name="LeVine R."/>
            <person name="Lipovsky A."/>
            <person name="Liu X."/>
            <person name="Liu J."/>
            <person name="Liu S."/>
            <person name="Lokyitsang T."/>
            <person name="Lokyitsang Y."/>
            <person name="Lubonja R."/>
            <person name="Lui A."/>
            <person name="MacDonald P."/>
            <person name="Magnisalis V."/>
            <person name="Maru K."/>
            <person name="Matthews C."/>
            <person name="McCusker W."/>
            <person name="McDonough S."/>
            <person name="Mehta T."/>
            <person name="Meldrim J."/>
            <person name="Meneus L."/>
            <person name="Mihai O."/>
            <person name="Mihalev A."/>
            <person name="Mihova T."/>
            <person name="Mittelman R."/>
            <person name="Mlenga V."/>
            <person name="Montmayeur A."/>
            <person name="Mulrain L."/>
            <person name="Navidi A."/>
            <person name="Naylor J."/>
            <person name="Negash T."/>
            <person name="Nguyen T."/>
            <person name="Nguyen N."/>
            <person name="Nicol R."/>
            <person name="Norbu C."/>
            <person name="Norbu N."/>
            <person name="Novod N."/>
            <person name="O'Neill B."/>
            <person name="Osman S."/>
            <person name="Markiewicz E."/>
            <person name="Oyono O.L."/>
            <person name="Patti C."/>
            <person name="Phunkhang P."/>
            <person name="Pierre F."/>
            <person name="Priest M."/>
            <person name="Raghuraman S."/>
            <person name="Rege F."/>
            <person name="Reyes R."/>
            <person name="Rise C."/>
            <person name="Rogov P."/>
            <person name="Ross K."/>
            <person name="Ryan E."/>
            <person name="Settipalli S."/>
            <person name="Shea T."/>
            <person name="Sherpa N."/>
            <person name="Shi L."/>
            <person name="Shih D."/>
            <person name="Sparrow T."/>
            <person name="Spaulding J."/>
            <person name="Stalker J."/>
            <person name="Stange-Thomann N."/>
            <person name="Stavropoulos S."/>
            <person name="Stone C."/>
            <person name="Strader C."/>
            <person name="Tesfaye S."/>
            <person name="Thomson T."/>
            <person name="Thoulutsang Y."/>
            <person name="Thoulutsang D."/>
            <person name="Topham K."/>
            <person name="Topping I."/>
            <person name="Tsamla T."/>
            <person name="Vassiliev H."/>
            <person name="Vo A."/>
            <person name="Wangchuk T."/>
            <person name="Wangdi T."/>
            <person name="Weiand M."/>
            <person name="Wilkinson J."/>
            <person name="Wilson A."/>
            <person name="Yadav S."/>
            <person name="Young G."/>
            <person name="Yu Q."/>
            <person name="Zembek L."/>
            <person name="Zhong D."/>
            <person name="Zimmer A."/>
            <person name="Zwirko Z."/>
            <person name="Jaffe D.B."/>
            <person name="Alvarez P."/>
            <person name="Brockman W."/>
            <person name="Butler J."/>
            <person name="Chin C."/>
            <person name="Gnerre S."/>
            <person name="Grabherr M."/>
            <person name="Kleber M."/>
            <person name="Mauceli E."/>
            <person name="MacCallum I."/>
        </authorList>
    </citation>
    <scope>NUCLEOTIDE SEQUENCE [LARGE SCALE GENOMIC DNA]</scope>
    <source>
        <strain evidence="3">Tai18E2 / Tucson 14021-0261.01</strain>
    </source>
</reference>
<organism evidence="2 3">
    <name type="scientific">Drosophila yakuba</name>
    <name type="common">Fruit fly</name>
    <dbReference type="NCBI Taxonomy" id="7245"/>
    <lineage>
        <taxon>Eukaryota</taxon>
        <taxon>Metazoa</taxon>
        <taxon>Ecdysozoa</taxon>
        <taxon>Arthropoda</taxon>
        <taxon>Hexapoda</taxon>
        <taxon>Insecta</taxon>
        <taxon>Pterygota</taxon>
        <taxon>Neoptera</taxon>
        <taxon>Endopterygota</taxon>
        <taxon>Diptera</taxon>
        <taxon>Brachycera</taxon>
        <taxon>Muscomorpha</taxon>
        <taxon>Ephydroidea</taxon>
        <taxon>Drosophilidae</taxon>
        <taxon>Drosophila</taxon>
        <taxon>Sophophora</taxon>
    </lineage>
</organism>
<dbReference type="KEGG" id="dya:Dyak_GE27810"/>
<feature type="transmembrane region" description="Helical" evidence="1">
    <location>
        <begin position="7"/>
        <end position="28"/>
    </location>
</feature>
<evidence type="ECO:0000313" key="2">
    <source>
        <dbReference type="EMBL" id="KRK03547.1"/>
    </source>
</evidence>
<reference evidence="2 3" key="2">
    <citation type="journal article" date="2007" name="PLoS Biol.">
        <title>Principles of genome evolution in the Drosophila melanogaster species group.</title>
        <authorList>
            <person name="Ranz J.M."/>
            <person name="Maurin D."/>
            <person name="Chan Y.S."/>
            <person name="von Grotthuss M."/>
            <person name="Hillier L.W."/>
            <person name="Roote J."/>
            <person name="Ashburner M."/>
            <person name="Bergman C.M."/>
        </authorList>
    </citation>
    <scope>NUCLEOTIDE SEQUENCE [LARGE SCALE GENOMIC DNA]</scope>
    <source>
        <strain evidence="3">Tai18E2 / Tucson 14021-0261.01</strain>
    </source>
</reference>
<keyword evidence="1" id="KW-1133">Transmembrane helix</keyword>
<evidence type="ECO:0000256" key="1">
    <source>
        <dbReference type="SAM" id="Phobius"/>
    </source>
</evidence>
<dbReference type="Proteomes" id="UP000002282">
    <property type="component" value="Chromosome 3R"/>
</dbReference>
<accession>A0A0R1E2R6</accession>